<proteinExistence type="predicted"/>
<dbReference type="EMBL" id="KB870810">
    <property type="protein sequence ID" value="EOA22540.1"/>
    <property type="molecule type" value="Genomic_DNA"/>
</dbReference>
<gene>
    <name evidence="1" type="ORF">CARUB_v10003194mg</name>
</gene>
<accession>R0HC05</accession>
<organism evidence="1 2">
    <name type="scientific">Capsella rubella</name>
    <dbReference type="NCBI Taxonomy" id="81985"/>
    <lineage>
        <taxon>Eukaryota</taxon>
        <taxon>Viridiplantae</taxon>
        <taxon>Streptophyta</taxon>
        <taxon>Embryophyta</taxon>
        <taxon>Tracheophyta</taxon>
        <taxon>Spermatophyta</taxon>
        <taxon>Magnoliopsida</taxon>
        <taxon>eudicotyledons</taxon>
        <taxon>Gunneridae</taxon>
        <taxon>Pentapetalae</taxon>
        <taxon>rosids</taxon>
        <taxon>malvids</taxon>
        <taxon>Brassicales</taxon>
        <taxon>Brassicaceae</taxon>
        <taxon>Camelineae</taxon>
        <taxon>Capsella</taxon>
    </lineage>
</organism>
<sequence length="74" mass="9016">MVYSARMRNHQAWSQVRKHILTHLEDNGEHRYIPEYKFEQYNRLGLVFTGACRCRDSAERKGAERRRNPRRGRR</sequence>
<evidence type="ECO:0000313" key="1">
    <source>
        <dbReference type="EMBL" id="EOA22540.1"/>
    </source>
</evidence>
<dbReference type="AlphaFoldDB" id="R0HC05"/>
<evidence type="ECO:0000313" key="2">
    <source>
        <dbReference type="Proteomes" id="UP000029121"/>
    </source>
</evidence>
<keyword evidence="2" id="KW-1185">Reference proteome</keyword>
<protein>
    <submittedName>
        <fullName evidence="1">Uncharacterized protein</fullName>
    </submittedName>
</protein>
<dbReference type="Proteomes" id="UP000029121">
    <property type="component" value="Unassembled WGS sequence"/>
</dbReference>
<reference evidence="2" key="1">
    <citation type="journal article" date="2013" name="Nat. Genet.">
        <title>The Capsella rubella genome and the genomic consequences of rapid mating system evolution.</title>
        <authorList>
            <person name="Slotte T."/>
            <person name="Hazzouri K.M."/>
            <person name="Agren J.A."/>
            <person name="Koenig D."/>
            <person name="Maumus F."/>
            <person name="Guo Y.L."/>
            <person name="Steige K."/>
            <person name="Platts A.E."/>
            <person name="Escobar J.S."/>
            <person name="Newman L.K."/>
            <person name="Wang W."/>
            <person name="Mandakova T."/>
            <person name="Vello E."/>
            <person name="Smith L.M."/>
            <person name="Henz S.R."/>
            <person name="Steffen J."/>
            <person name="Takuno S."/>
            <person name="Brandvain Y."/>
            <person name="Coop G."/>
            <person name="Andolfatto P."/>
            <person name="Hu T.T."/>
            <person name="Blanchette M."/>
            <person name="Clark R.M."/>
            <person name="Quesneville H."/>
            <person name="Nordborg M."/>
            <person name="Gaut B.S."/>
            <person name="Lysak M.A."/>
            <person name="Jenkins J."/>
            <person name="Grimwood J."/>
            <person name="Chapman J."/>
            <person name="Prochnik S."/>
            <person name="Shu S."/>
            <person name="Rokhsar D."/>
            <person name="Schmutz J."/>
            <person name="Weigel D."/>
            <person name="Wright S.I."/>
        </authorList>
    </citation>
    <scope>NUCLEOTIDE SEQUENCE [LARGE SCALE GENOMIC DNA]</scope>
    <source>
        <strain evidence="2">cv. Monte Gargano</strain>
    </source>
</reference>
<name>R0HC05_9BRAS</name>